<protein>
    <submittedName>
        <fullName evidence="1">Uncharacterized protein</fullName>
    </submittedName>
</protein>
<comment type="caution">
    <text evidence="1">The sequence shown here is derived from an EMBL/GenBank/DDBJ whole genome shotgun (WGS) entry which is preliminary data.</text>
</comment>
<evidence type="ECO:0000313" key="2">
    <source>
        <dbReference type="Proteomes" id="UP001056120"/>
    </source>
</evidence>
<keyword evidence="2" id="KW-1185">Reference proteome</keyword>
<sequence length="143" mass="16816">MCTRATNKLRVICWADICIWIYLKVCYGGIMNGTIKMNGTMEVMPQIKQIANQFEATNHTINTKKDLLHGTVAARDVFWRYIICMQSWPERDATTYWEVTHRCNVDNNIIKRIGRDQRWDENQRIRKCIGMTSHAWIHKVGLV</sequence>
<accession>A0ACB9I6Z1</accession>
<dbReference type="EMBL" id="CM042027">
    <property type="protein sequence ID" value="KAI3802812.1"/>
    <property type="molecule type" value="Genomic_DNA"/>
</dbReference>
<evidence type="ECO:0000313" key="1">
    <source>
        <dbReference type="EMBL" id="KAI3802812.1"/>
    </source>
</evidence>
<organism evidence="1 2">
    <name type="scientific">Smallanthus sonchifolius</name>
    <dbReference type="NCBI Taxonomy" id="185202"/>
    <lineage>
        <taxon>Eukaryota</taxon>
        <taxon>Viridiplantae</taxon>
        <taxon>Streptophyta</taxon>
        <taxon>Embryophyta</taxon>
        <taxon>Tracheophyta</taxon>
        <taxon>Spermatophyta</taxon>
        <taxon>Magnoliopsida</taxon>
        <taxon>eudicotyledons</taxon>
        <taxon>Gunneridae</taxon>
        <taxon>Pentapetalae</taxon>
        <taxon>asterids</taxon>
        <taxon>campanulids</taxon>
        <taxon>Asterales</taxon>
        <taxon>Asteraceae</taxon>
        <taxon>Asteroideae</taxon>
        <taxon>Heliantheae alliance</taxon>
        <taxon>Millerieae</taxon>
        <taxon>Smallanthus</taxon>
    </lineage>
</organism>
<gene>
    <name evidence="1" type="ORF">L1987_30955</name>
</gene>
<name>A0ACB9I6Z1_9ASTR</name>
<proteinExistence type="predicted"/>
<dbReference type="Proteomes" id="UP001056120">
    <property type="component" value="Linkage Group LG10"/>
</dbReference>
<reference evidence="2" key="1">
    <citation type="journal article" date="2022" name="Mol. Ecol. Resour.">
        <title>The genomes of chicory, endive, great burdock and yacon provide insights into Asteraceae palaeo-polyploidization history and plant inulin production.</title>
        <authorList>
            <person name="Fan W."/>
            <person name="Wang S."/>
            <person name="Wang H."/>
            <person name="Wang A."/>
            <person name="Jiang F."/>
            <person name="Liu H."/>
            <person name="Zhao H."/>
            <person name="Xu D."/>
            <person name="Zhang Y."/>
        </authorList>
    </citation>
    <scope>NUCLEOTIDE SEQUENCE [LARGE SCALE GENOMIC DNA]</scope>
    <source>
        <strain evidence="2">cv. Yunnan</strain>
    </source>
</reference>
<reference evidence="1 2" key="2">
    <citation type="journal article" date="2022" name="Mol. Ecol. Resour.">
        <title>The genomes of chicory, endive, great burdock and yacon provide insights into Asteraceae paleo-polyploidization history and plant inulin production.</title>
        <authorList>
            <person name="Fan W."/>
            <person name="Wang S."/>
            <person name="Wang H."/>
            <person name="Wang A."/>
            <person name="Jiang F."/>
            <person name="Liu H."/>
            <person name="Zhao H."/>
            <person name="Xu D."/>
            <person name="Zhang Y."/>
        </authorList>
    </citation>
    <scope>NUCLEOTIDE SEQUENCE [LARGE SCALE GENOMIC DNA]</scope>
    <source>
        <strain evidence="2">cv. Yunnan</strain>
        <tissue evidence="1">Leaves</tissue>
    </source>
</reference>